<accession>A0A1T2DRG5</accession>
<evidence type="ECO:0000259" key="1">
    <source>
        <dbReference type="Pfam" id="PF00483"/>
    </source>
</evidence>
<gene>
    <name evidence="2" type="ORF">BOV88_12740</name>
</gene>
<dbReference type="InterPro" id="IPR050486">
    <property type="entry name" value="Mannose-1P_guanyltransferase"/>
</dbReference>
<dbReference type="Gene3D" id="3.90.550.10">
    <property type="entry name" value="Spore Coat Polysaccharide Biosynthesis Protein SpsA, Chain A"/>
    <property type="match status" value="1"/>
</dbReference>
<evidence type="ECO:0000313" key="3">
    <source>
        <dbReference type="Proteomes" id="UP000190962"/>
    </source>
</evidence>
<dbReference type="PANTHER" id="PTHR22572">
    <property type="entry name" value="SUGAR-1-PHOSPHATE GUANYL TRANSFERASE"/>
    <property type="match status" value="1"/>
</dbReference>
<organism evidence="2 3">
    <name type="scientific">Solemya velum gill symbiont</name>
    <dbReference type="NCBI Taxonomy" id="2340"/>
    <lineage>
        <taxon>Bacteria</taxon>
        <taxon>Pseudomonadati</taxon>
        <taxon>Pseudomonadota</taxon>
        <taxon>Gammaproteobacteria</taxon>
        <taxon>sulfur-oxidizing symbionts</taxon>
    </lineage>
</organism>
<protein>
    <submittedName>
        <fullName evidence="2">Dehydrogenase</fullName>
    </submittedName>
</protein>
<dbReference type="Proteomes" id="UP000190962">
    <property type="component" value="Unassembled WGS sequence"/>
</dbReference>
<dbReference type="InterPro" id="IPR029044">
    <property type="entry name" value="Nucleotide-diphossugar_trans"/>
</dbReference>
<dbReference type="Pfam" id="PF00483">
    <property type="entry name" value="NTP_transferase"/>
    <property type="match status" value="1"/>
</dbReference>
<dbReference type="SUPFAM" id="SSF53448">
    <property type="entry name" value="Nucleotide-diphospho-sugar transferases"/>
    <property type="match status" value="1"/>
</dbReference>
<dbReference type="InterPro" id="IPR005835">
    <property type="entry name" value="NTP_transferase_dom"/>
</dbReference>
<comment type="caution">
    <text evidence="2">The sequence shown here is derived from an EMBL/GenBank/DDBJ whole genome shotgun (WGS) entry which is preliminary data.</text>
</comment>
<feature type="domain" description="Nucleotidyl transferase" evidence="1">
    <location>
        <begin position="4"/>
        <end position="226"/>
    </location>
</feature>
<dbReference type="CDD" id="cd06915">
    <property type="entry name" value="NTP_transferase_WcbM_like"/>
    <property type="match status" value="1"/>
</dbReference>
<dbReference type="EMBL" id="MPNX01000029">
    <property type="protein sequence ID" value="OOY33910.1"/>
    <property type="molecule type" value="Genomic_DNA"/>
</dbReference>
<proteinExistence type="predicted"/>
<dbReference type="AlphaFoldDB" id="A0A1T2DRG5"/>
<sequence>MMEAIVLAGGSGTRLRQVVADVPKPMAPIAGRPFLEILLNSLAHKGFHRVILSLGFMAEKISSHFGPNFAGMELVYVVEDQPMGTGGGARLAMEQVTLDHVFVFNGDTFLDLEVDLLEQQWSMNLRPLIVGREVPDTARYGRLLVSEGMTTGFTEKGVVEPGLINAGCYVLRRDQLDNFPVEEAFSIETDYLVPAVTAKKFDVFVSRGQFIDIGVPEDYLKAQVLLENYT</sequence>
<dbReference type="RefSeq" id="WP_078453607.1">
    <property type="nucleotide sequence ID" value="NZ_MPNX01000029.1"/>
</dbReference>
<evidence type="ECO:0000313" key="2">
    <source>
        <dbReference type="EMBL" id="OOY33910.1"/>
    </source>
</evidence>
<reference evidence="2 3" key="1">
    <citation type="submission" date="2016-11" db="EMBL/GenBank/DDBJ databases">
        <title>Mixed transmission modes and dynamic genome evolution in an obligate animal-bacterial symbiosis.</title>
        <authorList>
            <person name="Russell S.L."/>
            <person name="Corbett-Detig R.B."/>
            <person name="Cavanaugh C.M."/>
        </authorList>
    </citation>
    <scope>NUCLEOTIDE SEQUENCE [LARGE SCALE GENOMIC DNA]</scope>
    <source>
        <strain evidence="2">MA-KB16</strain>
    </source>
</reference>
<name>A0A1T2DRG5_SOVGS</name>